<dbReference type="InterPro" id="IPR007016">
    <property type="entry name" value="O-antigen_ligase-rel_domated"/>
</dbReference>
<accession>A0A7V7TWU1</accession>
<keyword evidence="2 5" id="KW-0812">Transmembrane</keyword>
<evidence type="ECO:0000313" key="8">
    <source>
        <dbReference type="Proteomes" id="UP000432089"/>
    </source>
</evidence>
<feature type="transmembrane region" description="Helical" evidence="5">
    <location>
        <begin position="354"/>
        <end position="373"/>
    </location>
</feature>
<proteinExistence type="predicted"/>
<keyword evidence="8" id="KW-1185">Reference proteome</keyword>
<keyword evidence="4 5" id="KW-0472">Membrane</keyword>
<feature type="transmembrane region" description="Helical" evidence="5">
    <location>
        <begin position="393"/>
        <end position="411"/>
    </location>
</feature>
<protein>
    <submittedName>
        <fullName evidence="7">O-antigen ligase family protein</fullName>
    </submittedName>
</protein>
<dbReference type="InterPro" id="IPR051533">
    <property type="entry name" value="WaaL-like"/>
</dbReference>
<dbReference type="AlphaFoldDB" id="A0A7V7TWU1"/>
<evidence type="ECO:0000313" key="7">
    <source>
        <dbReference type="EMBL" id="KAB0680383.1"/>
    </source>
</evidence>
<evidence type="ECO:0000256" key="1">
    <source>
        <dbReference type="ARBA" id="ARBA00004141"/>
    </source>
</evidence>
<feature type="transmembrane region" description="Helical" evidence="5">
    <location>
        <begin position="260"/>
        <end position="282"/>
    </location>
</feature>
<comment type="subcellular location">
    <subcellularLocation>
        <location evidence="1">Membrane</location>
        <topology evidence="1">Multi-pass membrane protein</topology>
    </subcellularLocation>
</comment>
<feature type="domain" description="O-antigen ligase-related" evidence="6">
    <location>
        <begin position="218"/>
        <end position="364"/>
    </location>
</feature>
<dbReference type="PANTHER" id="PTHR37422">
    <property type="entry name" value="TEICHURONIC ACID BIOSYNTHESIS PROTEIN TUAE"/>
    <property type="match status" value="1"/>
</dbReference>
<feature type="transmembrane region" description="Helical" evidence="5">
    <location>
        <begin position="114"/>
        <end position="134"/>
    </location>
</feature>
<organism evidence="7 8">
    <name type="scientific">Plantimonas leprariae</name>
    <dbReference type="NCBI Taxonomy" id="2615207"/>
    <lineage>
        <taxon>Bacteria</taxon>
        <taxon>Pseudomonadati</taxon>
        <taxon>Pseudomonadota</taxon>
        <taxon>Alphaproteobacteria</taxon>
        <taxon>Hyphomicrobiales</taxon>
        <taxon>Aurantimonadaceae</taxon>
        <taxon>Plantimonas</taxon>
    </lineage>
</organism>
<feature type="transmembrane region" description="Helical" evidence="5">
    <location>
        <begin position="65"/>
        <end position="82"/>
    </location>
</feature>
<reference evidence="7 8" key="1">
    <citation type="submission" date="2019-09" db="EMBL/GenBank/DDBJ databases">
        <title>YIM 132180 draft genome.</title>
        <authorList>
            <person name="Zhang K."/>
        </authorList>
    </citation>
    <scope>NUCLEOTIDE SEQUENCE [LARGE SCALE GENOMIC DNA]</scope>
    <source>
        <strain evidence="7 8">YIM 132180</strain>
    </source>
</reference>
<evidence type="ECO:0000256" key="2">
    <source>
        <dbReference type="ARBA" id="ARBA00022692"/>
    </source>
</evidence>
<feature type="transmembrane region" description="Helical" evidence="5">
    <location>
        <begin position="146"/>
        <end position="164"/>
    </location>
</feature>
<keyword evidence="3 5" id="KW-1133">Transmembrane helix</keyword>
<comment type="caution">
    <text evidence="7">The sequence shown here is derived from an EMBL/GenBank/DDBJ whole genome shotgun (WGS) entry which is preliminary data.</text>
</comment>
<evidence type="ECO:0000259" key="6">
    <source>
        <dbReference type="Pfam" id="PF04932"/>
    </source>
</evidence>
<dbReference type="EMBL" id="VZDO01000005">
    <property type="protein sequence ID" value="KAB0680383.1"/>
    <property type="molecule type" value="Genomic_DNA"/>
</dbReference>
<evidence type="ECO:0000256" key="5">
    <source>
        <dbReference type="SAM" id="Phobius"/>
    </source>
</evidence>
<keyword evidence="7" id="KW-0436">Ligase</keyword>
<dbReference type="RefSeq" id="WP_150969455.1">
    <property type="nucleotide sequence ID" value="NZ_VZDO01000005.1"/>
</dbReference>
<dbReference type="PANTHER" id="PTHR37422:SF21">
    <property type="entry name" value="EXOQ-LIKE PROTEIN"/>
    <property type="match status" value="1"/>
</dbReference>
<feature type="transmembrane region" description="Helical" evidence="5">
    <location>
        <begin position="25"/>
        <end position="45"/>
    </location>
</feature>
<gene>
    <name evidence="7" type="ORF">F6X38_09455</name>
</gene>
<feature type="transmembrane region" description="Helical" evidence="5">
    <location>
        <begin position="192"/>
        <end position="208"/>
    </location>
</feature>
<name>A0A7V7TWU1_9HYPH</name>
<feature type="transmembrane region" description="Helical" evidence="5">
    <location>
        <begin position="237"/>
        <end position="253"/>
    </location>
</feature>
<dbReference type="GO" id="GO:0016874">
    <property type="term" value="F:ligase activity"/>
    <property type="evidence" value="ECO:0007669"/>
    <property type="project" value="UniProtKB-KW"/>
</dbReference>
<evidence type="ECO:0000256" key="3">
    <source>
        <dbReference type="ARBA" id="ARBA00022989"/>
    </source>
</evidence>
<sequence length="456" mass="48464">MSSIAAPSRTEAGPRERPAAKSDSVVAALRTGFGALILTALLVTFSPFQPLSPATADSGNLVNQLGYGLLGALALLGHVLFTDRATAFALLRPTWLVVAGWMLFSVTQSNWPDASLRAVLFSLFAMCAATGAICLPPTAKAFRASLVFAALAVLGLSYLGLVLWPDAAIHGATGDEPEHAGLWRGIYSHKNVAGPVMAALFFAGLYLVRSGTKRAGWLVLVLSALFVLKTGSKTSAGLVPLVALLVIGGRASGGRSLPCLILAAAVAAMAALTLGAAISPLLNDAVQFVLPGTTFTGRMDLWRYALDLMQPRQWTGWGFESFWTTPIVTDAERPFELSWDPGGAVNSHSGYLDVAIALGWPALIPVAAMLLVLPMADYMRCREGEESQRLADFFLMVLGFMLLNSFLESYLLKRNDPTWMLTFLSVVGLRLLARFRVVSGDEAATLQLKPAGAALP</sequence>
<dbReference type="GO" id="GO:0016020">
    <property type="term" value="C:membrane"/>
    <property type="evidence" value="ECO:0007669"/>
    <property type="project" value="UniProtKB-SubCell"/>
</dbReference>
<feature type="transmembrane region" description="Helical" evidence="5">
    <location>
        <begin position="89"/>
        <end position="108"/>
    </location>
</feature>
<dbReference type="Pfam" id="PF04932">
    <property type="entry name" value="Wzy_C"/>
    <property type="match status" value="1"/>
</dbReference>
<feature type="transmembrane region" description="Helical" evidence="5">
    <location>
        <begin position="215"/>
        <end position="231"/>
    </location>
</feature>
<evidence type="ECO:0000256" key="4">
    <source>
        <dbReference type="ARBA" id="ARBA00023136"/>
    </source>
</evidence>
<dbReference type="Proteomes" id="UP000432089">
    <property type="component" value="Unassembled WGS sequence"/>
</dbReference>